<accession>A0A067NF16</accession>
<dbReference type="InterPro" id="IPR038737">
    <property type="entry name" value="SF3b_su1-like"/>
</dbReference>
<dbReference type="Proteomes" id="UP000027073">
    <property type="component" value="Unassembled WGS sequence"/>
</dbReference>
<gene>
    <name evidence="2" type="ORF">PLEOSDRAFT_171735</name>
</gene>
<dbReference type="PANTHER" id="PTHR12097">
    <property type="entry name" value="SPLICING FACTOR 3B, SUBUNIT 1-RELATED"/>
    <property type="match status" value="1"/>
</dbReference>
<evidence type="ECO:0000256" key="1">
    <source>
        <dbReference type="SAM" id="MobiDB-lite"/>
    </source>
</evidence>
<dbReference type="AlphaFoldDB" id="A0A067NF16"/>
<dbReference type="GO" id="GO:0000245">
    <property type="term" value="P:spliceosomal complex assembly"/>
    <property type="evidence" value="ECO:0007669"/>
    <property type="project" value="InterPro"/>
</dbReference>
<evidence type="ECO:0000313" key="3">
    <source>
        <dbReference type="Proteomes" id="UP000027073"/>
    </source>
</evidence>
<dbReference type="InParanoid" id="A0A067NF16"/>
<feature type="region of interest" description="Disordered" evidence="1">
    <location>
        <begin position="1"/>
        <end position="25"/>
    </location>
</feature>
<evidence type="ECO:0000313" key="2">
    <source>
        <dbReference type="EMBL" id="KDQ22321.1"/>
    </source>
</evidence>
<reference evidence="3" key="1">
    <citation type="journal article" date="2014" name="Proc. Natl. Acad. Sci. U.S.A.">
        <title>Extensive sampling of basidiomycete genomes demonstrates inadequacy of the white-rot/brown-rot paradigm for wood decay fungi.</title>
        <authorList>
            <person name="Riley R."/>
            <person name="Salamov A.A."/>
            <person name="Brown D.W."/>
            <person name="Nagy L.G."/>
            <person name="Floudas D."/>
            <person name="Held B.W."/>
            <person name="Levasseur A."/>
            <person name="Lombard V."/>
            <person name="Morin E."/>
            <person name="Otillar R."/>
            <person name="Lindquist E.A."/>
            <person name="Sun H."/>
            <person name="LaButti K.M."/>
            <person name="Schmutz J."/>
            <person name="Jabbour D."/>
            <person name="Luo H."/>
            <person name="Baker S.E."/>
            <person name="Pisabarro A.G."/>
            <person name="Walton J.D."/>
            <person name="Blanchette R.A."/>
            <person name="Henrissat B."/>
            <person name="Martin F."/>
            <person name="Cullen D."/>
            <person name="Hibbett D.S."/>
            <person name="Grigoriev I.V."/>
        </authorList>
    </citation>
    <scope>NUCLEOTIDE SEQUENCE [LARGE SCALE GENOMIC DNA]</scope>
    <source>
        <strain evidence="3">PC15</strain>
    </source>
</reference>
<dbReference type="GO" id="GO:0003729">
    <property type="term" value="F:mRNA binding"/>
    <property type="evidence" value="ECO:0007669"/>
    <property type="project" value="InterPro"/>
</dbReference>
<dbReference type="EMBL" id="KL198014">
    <property type="protein sequence ID" value="KDQ22321.1"/>
    <property type="molecule type" value="Genomic_DNA"/>
</dbReference>
<dbReference type="VEuPathDB" id="FungiDB:PLEOSDRAFT_171735"/>
<name>A0A067NF16_PLEO1</name>
<proteinExistence type="predicted"/>
<dbReference type="HOGENOM" id="CLU_970174_0_0_1"/>
<organism evidence="2 3">
    <name type="scientific">Pleurotus ostreatus (strain PC15)</name>
    <name type="common">Oyster mushroom</name>
    <dbReference type="NCBI Taxonomy" id="1137138"/>
    <lineage>
        <taxon>Eukaryota</taxon>
        <taxon>Fungi</taxon>
        <taxon>Dikarya</taxon>
        <taxon>Basidiomycota</taxon>
        <taxon>Agaricomycotina</taxon>
        <taxon>Agaricomycetes</taxon>
        <taxon>Agaricomycetidae</taxon>
        <taxon>Agaricales</taxon>
        <taxon>Pleurotineae</taxon>
        <taxon>Pleurotaceae</taxon>
        <taxon>Pleurotus</taxon>
    </lineage>
</organism>
<dbReference type="STRING" id="1137138.A0A067NF16"/>
<protein>
    <submittedName>
        <fullName evidence="2">Uncharacterized protein</fullName>
    </submittedName>
</protein>
<sequence length="287" mass="32328">MSIFHSTPLPTPSPTSRKSDNKRIRNASANTSIRHRFVRVVLKISLQTYAAIGRPLLSRGYRFELIQSPGRNDDRWRAFATGSNLLLILGLTVKVGLTLPLSFCRIGGNQSKAISTSDLDDADCIPFVSTTVTFKVSERRSPPPIISAALITYPDRKLQWRMSFLQFKAPTRKLFNGQDGTDGQSKHPIRATLLADEEMKKIVLKVVKQCAATEGVTAQYIKQDILPDFFRAFWVRRMVLDRRNYKQVVETTVELAQKAGVSEIVGRVVNELKDEAEPYRKMVMASI</sequence>